<evidence type="ECO:0000256" key="1">
    <source>
        <dbReference type="SAM" id="Phobius"/>
    </source>
</evidence>
<dbReference type="Proteomes" id="UP000230233">
    <property type="component" value="Chromosome X"/>
</dbReference>
<proteinExistence type="predicted"/>
<reference evidence="3" key="1">
    <citation type="submission" date="2017-10" db="EMBL/GenBank/DDBJ databases">
        <title>Rapid genome shrinkage in a self-fertile nematode reveals novel sperm competition proteins.</title>
        <authorList>
            <person name="Yin D."/>
            <person name="Schwarz E.M."/>
            <person name="Thomas C.G."/>
            <person name="Felde R.L."/>
            <person name="Korf I.F."/>
            <person name="Cutter A.D."/>
            <person name="Schartner C.M."/>
            <person name="Ralston E.J."/>
            <person name="Meyer B.J."/>
            <person name="Haag E.S."/>
        </authorList>
    </citation>
    <scope>NUCLEOTIDE SEQUENCE [LARGE SCALE GENOMIC DNA]</scope>
    <source>
        <strain evidence="3">JU1422</strain>
    </source>
</reference>
<evidence type="ECO:0000313" key="2">
    <source>
        <dbReference type="EMBL" id="PIC17222.1"/>
    </source>
</evidence>
<dbReference type="EMBL" id="PDUG01000006">
    <property type="protein sequence ID" value="PIC17222.1"/>
    <property type="molecule type" value="Genomic_DNA"/>
</dbReference>
<comment type="caution">
    <text evidence="2">The sequence shown here is derived from an EMBL/GenBank/DDBJ whole genome shotgun (WGS) entry which is preliminary data.</text>
</comment>
<sequence>MPGQRRTMVFLHWLVESQVRQATMMLNPRCCGRSLGNRQTTGMACDGDIASTGQSGAMFFFFVGINFLFDFQDVPAMMM</sequence>
<protein>
    <submittedName>
        <fullName evidence="2">Uncharacterized protein</fullName>
    </submittedName>
</protein>
<gene>
    <name evidence="2" type="primary">Cnig_chr_X.g23540</name>
    <name evidence="2" type="ORF">B9Z55_023540</name>
</gene>
<organism evidence="2 3">
    <name type="scientific">Caenorhabditis nigoni</name>
    <dbReference type="NCBI Taxonomy" id="1611254"/>
    <lineage>
        <taxon>Eukaryota</taxon>
        <taxon>Metazoa</taxon>
        <taxon>Ecdysozoa</taxon>
        <taxon>Nematoda</taxon>
        <taxon>Chromadorea</taxon>
        <taxon>Rhabditida</taxon>
        <taxon>Rhabditina</taxon>
        <taxon>Rhabditomorpha</taxon>
        <taxon>Rhabditoidea</taxon>
        <taxon>Rhabditidae</taxon>
        <taxon>Peloderinae</taxon>
        <taxon>Caenorhabditis</taxon>
    </lineage>
</organism>
<accession>A0A2G5SQH9</accession>
<keyword evidence="3" id="KW-1185">Reference proteome</keyword>
<name>A0A2G5SQH9_9PELO</name>
<keyword evidence="1" id="KW-0812">Transmembrane</keyword>
<feature type="transmembrane region" description="Helical" evidence="1">
    <location>
        <begin position="49"/>
        <end position="69"/>
    </location>
</feature>
<evidence type="ECO:0000313" key="3">
    <source>
        <dbReference type="Proteomes" id="UP000230233"/>
    </source>
</evidence>
<keyword evidence="1" id="KW-0472">Membrane</keyword>
<dbReference type="AlphaFoldDB" id="A0A2G5SQH9"/>
<keyword evidence="1" id="KW-1133">Transmembrane helix</keyword>